<evidence type="ECO:0000313" key="2">
    <source>
        <dbReference type="EMBL" id="CCC89450.1"/>
    </source>
</evidence>
<organism evidence="2">
    <name type="scientific">Trypanosoma congolense (strain IL3000)</name>
    <dbReference type="NCBI Taxonomy" id="1068625"/>
    <lineage>
        <taxon>Eukaryota</taxon>
        <taxon>Discoba</taxon>
        <taxon>Euglenozoa</taxon>
        <taxon>Kinetoplastea</taxon>
        <taxon>Metakinetoplastina</taxon>
        <taxon>Trypanosomatida</taxon>
        <taxon>Trypanosomatidae</taxon>
        <taxon>Trypanosoma</taxon>
        <taxon>Nannomonas</taxon>
    </lineage>
</organism>
<keyword evidence="1" id="KW-1133">Transmembrane helix</keyword>
<reference evidence="2" key="1">
    <citation type="journal article" date="2012" name="Proc. Natl. Acad. Sci. U.S.A.">
        <title>Antigenic diversity is generated by distinct evolutionary mechanisms in African trypanosome species.</title>
        <authorList>
            <person name="Jackson A.P."/>
            <person name="Berry A."/>
            <person name="Aslett M."/>
            <person name="Allison H.C."/>
            <person name="Burton P."/>
            <person name="Vavrova-Anderson J."/>
            <person name="Brown R."/>
            <person name="Browne H."/>
            <person name="Corton N."/>
            <person name="Hauser H."/>
            <person name="Gamble J."/>
            <person name="Gilderthorp R."/>
            <person name="Marcello L."/>
            <person name="McQuillan J."/>
            <person name="Otto T.D."/>
            <person name="Quail M.A."/>
            <person name="Sanders M.J."/>
            <person name="van Tonder A."/>
            <person name="Ginger M.L."/>
            <person name="Field M.C."/>
            <person name="Barry J.D."/>
            <person name="Hertz-Fowler C."/>
            <person name="Berriman M."/>
        </authorList>
    </citation>
    <scope>NUCLEOTIDE SEQUENCE</scope>
    <source>
        <strain evidence="2">IL3000</strain>
    </source>
</reference>
<sequence>MYSHNSESNLIFSFFFKKKGKSKNGIKKKENSVENKQKHIYAMFRLNFVFTKVKYSETVKYIMFCLLICFVLSSTLPLTGFGLPPRVPSNKHSGTSHHRCTSIGACPNTRPTCSTFALYPQADITVSPLFPHHYLIVTLHDSVEFIMYALCNGVFHRLHVQARVTFMNLTNTRTPVATSTVTCL</sequence>
<dbReference type="VEuPathDB" id="TriTrypDB:TcIL3000_2_170"/>
<evidence type="ECO:0000256" key="1">
    <source>
        <dbReference type="SAM" id="Phobius"/>
    </source>
</evidence>
<gene>
    <name evidence="2" type="ORF">TCIL3000_2_170</name>
</gene>
<accession>G0UJ99</accession>
<proteinExistence type="predicted"/>
<dbReference type="EMBL" id="HE575315">
    <property type="protein sequence ID" value="CCC89450.1"/>
    <property type="molecule type" value="Genomic_DNA"/>
</dbReference>
<dbReference type="AlphaFoldDB" id="G0UJ99"/>
<name>G0UJ99_TRYCI</name>
<keyword evidence="1" id="KW-0472">Membrane</keyword>
<feature type="transmembrane region" description="Helical" evidence="1">
    <location>
        <begin position="61"/>
        <end position="83"/>
    </location>
</feature>
<keyword evidence="1" id="KW-0812">Transmembrane</keyword>
<protein>
    <submittedName>
        <fullName evidence="2">Uncharacterized protein TCIL3000_2_170</fullName>
    </submittedName>
</protein>